<reference evidence="3" key="1">
    <citation type="submission" date="2021-02" db="EMBL/GenBank/DDBJ databases">
        <title>First Annotated Genome of the Yellow-green Alga Tribonema minus.</title>
        <authorList>
            <person name="Mahan K.M."/>
        </authorList>
    </citation>
    <scope>NUCLEOTIDE SEQUENCE</scope>
    <source>
        <strain evidence="3">UTEX B ZZ1240</strain>
    </source>
</reference>
<name>A0A835YYQ0_9STRA</name>
<feature type="transmembrane region" description="Helical" evidence="1">
    <location>
        <begin position="170"/>
        <end position="190"/>
    </location>
</feature>
<feature type="chain" id="PRO_5032415337" evidence="2">
    <location>
        <begin position="20"/>
        <end position="202"/>
    </location>
</feature>
<evidence type="ECO:0000313" key="3">
    <source>
        <dbReference type="EMBL" id="KAG5183239.1"/>
    </source>
</evidence>
<dbReference type="Proteomes" id="UP000664859">
    <property type="component" value="Unassembled WGS sequence"/>
</dbReference>
<comment type="caution">
    <text evidence="3">The sequence shown here is derived from an EMBL/GenBank/DDBJ whole genome shotgun (WGS) entry which is preliminary data.</text>
</comment>
<evidence type="ECO:0000256" key="2">
    <source>
        <dbReference type="SAM" id="SignalP"/>
    </source>
</evidence>
<keyword evidence="1" id="KW-1133">Transmembrane helix</keyword>
<protein>
    <submittedName>
        <fullName evidence="3">Uncharacterized protein</fullName>
    </submittedName>
</protein>
<keyword evidence="4" id="KW-1185">Reference proteome</keyword>
<sequence>MARIAVNATLVASLTDCIATDWACPLMAPYVQSELARAAALAGSGGFEFGFDSGAAPSLSSGVLAWWGGGGLPLVRRYSWTAAATTNETWNPATDALFLVPSPLEMFVRAYLGEKLVLAGGADYVGGSCGLEREAFAGHYRIVDAAAELWAEPNWGTIGVSGYLDAGKRIGVIALTLGIITTAIGAFASYRLRHALVKRKLL</sequence>
<dbReference type="AlphaFoldDB" id="A0A835YYQ0"/>
<evidence type="ECO:0000313" key="4">
    <source>
        <dbReference type="Proteomes" id="UP000664859"/>
    </source>
</evidence>
<proteinExistence type="predicted"/>
<evidence type="ECO:0000256" key="1">
    <source>
        <dbReference type="SAM" id="Phobius"/>
    </source>
</evidence>
<keyword evidence="1" id="KW-0472">Membrane</keyword>
<gene>
    <name evidence="3" type="ORF">JKP88DRAFT_317657</name>
</gene>
<organism evidence="3 4">
    <name type="scientific">Tribonema minus</name>
    <dbReference type="NCBI Taxonomy" id="303371"/>
    <lineage>
        <taxon>Eukaryota</taxon>
        <taxon>Sar</taxon>
        <taxon>Stramenopiles</taxon>
        <taxon>Ochrophyta</taxon>
        <taxon>PX clade</taxon>
        <taxon>Xanthophyceae</taxon>
        <taxon>Tribonematales</taxon>
        <taxon>Tribonemataceae</taxon>
        <taxon>Tribonema</taxon>
    </lineage>
</organism>
<dbReference type="EMBL" id="JAFCMP010000223">
    <property type="protein sequence ID" value="KAG5183239.1"/>
    <property type="molecule type" value="Genomic_DNA"/>
</dbReference>
<accession>A0A835YYQ0</accession>
<feature type="signal peptide" evidence="2">
    <location>
        <begin position="1"/>
        <end position="19"/>
    </location>
</feature>
<keyword evidence="1" id="KW-0812">Transmembrane</keyword>
<keyword evidence="2" id="KW-0732">Signal</keyword>